<proteinExistence type="inferred from homology"/>
<dbReference type="AlphaFoldDB" id="A0A1G5WVY8"/>
<evidence type="ECO:0000313" key="6">
    <source>
        <dbReference type="EMBL" id="SDA62064.1"/>
    </source>
</evidence>
<dbReference type="STRING" id="279824.SAMN03080617_01331"/>
<keyword evidence="2" id="KW-0645">Protease</keyword>
<dbReference type="Proteomes" id="UP000198756">
    <property type="component" value="Unassembled WGS sequence"/>
</dbReference>
<dbReference type="SUPFAM" id="SSF54001">
    <property type="entry name" value="Cysteine proteinases"/>
    <property type="match status" value="1"/>
</dbReference>
<keyword evidence="7" id="KW-1185">Reference proteome</keyword>
<evidence type="ECO:0000256" key="4">
    <source>
        <dbReference type="ARBA" id="ARBA00022807"/>
    </source>
</evidence>
<dbReference type="Pfam" id="PF00877">
    <property type="entry name" value="NLPC_P60"/>
    <property type="match status" value="1"/>
</dbReference>
<feature type="domain" description="NlpC/P60" evidence="5">
    <location>
        <begin position="39"/>
        <end position="167"/>
    </location>
</feature>
<evidence type="ECO:0000256" key="2">
    <source>
        <dbReference type="ARBA" id="ARBA00022670"/>
    </source>
</evidence>
<keyword evidence="4" id="KW-0788">Thiol protease</keyword>
<comment type="similarity">
    <text evidence="1">Belongs to the peptidase C40 family.</text>
</comment>
<gene>
    <name evidence="6" type="ORF">SAMN03080617_01331</name>
</gene>
<evidence type="ECO:0000313" key="7">
    <source>
        <dbReference type="Proteomes" id="UP000198756"/>
    </source>
</evidence>
<keyword evidence="3 6" id="KW-0378">Hydrolase</keyword>
<sequence length="167" mass="18712">MLLIIFSLGFVFYEKPDAVNTQVQLPETVSPLAAVEKDDSLKNSIVDYGIEFLGTPYVTAGSGRDGFDCSGFVHFVFRHFNIKVPRTTADFQNFGREIPVEHVQKGDLLLFLSPTRNVVGHIGIVTSENGRESQFIHASSEPEMKVIFTDLSKPSYTRRFVKAIRVI</sequence>
<dbReference type="GO" id="GO:0008234">
    <property type="term" value="F:cysteine-type peptidase activity"/>
    <property type="evidence" value="ECO:0007669"/>
    <property type="project" value="UniProtKB-KW"/>
</dbReference>
<dbReference type="PANTHER" id="PTHR47053:SF1">
    <property type="entry name" value="MUREIN DD-ENDOPEPTIDASE MEPH-RELATED"/>
    <property type="match status" value="1"/>
</dbReference>
<dbReference type="GO" id="GO:0006508">
    <property type="term" value="P:proteolysis"/>
    <property type="evidence" value="ECO:0007669"/>
    <property type="project" value="UniProtKB-KW"/>
</dbReference>
<evidence type="ECO:0000259" key="5">
    <source>
        <dbReference type="PROSITE" id="PS51935"/>
    </source>
</evidence>
<name>A0A1G5WVY8_9BACT</name>
<dbReference type="InterPro" id="IPR038765">
    <property type="entry name" value="Papain-like_cys_pep_sf"/>
</dbReference>
<dbReference type="InterPro" id="IPR051202">
    <property type="entry name" value="Peptidase_C40"/>
</dbReference>
<dbReference type="Gene3D" id="3.90.1720.10">
    <property type="entry name" value="endopeptidase domain like (from Nostoc punctiforme)"/>
    <property type="match status" value="1"/>
</dbReference>
<dbReference type="PROSITE" id="PS51935">
    <property type="entry name" value="NLPC_P60"/>
    <property type="match status" value="1"/>
</dbReference>
<accession>A0A1G5WVY8</accession>
<protein>
    <submittedName>
        <fullName evidence="6">Cell wall-associated hydrolase, NlpC family</fullName>
    </submittedName>
</protein>
<evidence type="ECO:0000256" key="3">
    <source>
        <dbReference type="ARBA" id="ARBA00022801"/>
    </source>
</evidence>
<dbReference type="PANTHER" id="PTHR47053">
    <property type="entry name" value="MUREIN DD-ENDOPEPTIDASE MEPH-RELATED"/>
    <property type="match status" value="1"/>
</dbReference>
<reference evidence="7" key="1">
    <citation type="submission" date="2016-10" db="EMBL/GenBank/DDBJ databases">
        <authorList>
            <person name="Varghese N."/>
            <person name="Submissions S."/>
        </authorList>
    </citation>
    <scope>NUCLEOTIDE SEQUENCE [LARGE SCALE GENOMIC DNA]</scope>
    <source>
        <strain evidence="7">DSM 22703</strain>
    </source>
</reference>
<dbReference type="InterPro" id="IPR000064">
    <property type="entry name" value="NLP_P60_dom"/>
</dbReference>
<organism evidence="6 7">
    <name type="scientific">Algoriphagus alkaliphilus</name>
    <dbReference type="NCBI Taxonomy" id="279824"/>
    <lineage>
        <taxon>Bacteria</taxon>
        <taxon>Pseudomonadati</taxon>
        <taxon>Bacteroidota</taxon>
        <taxon>Cytophagia</taxon>
        <taxon>Cytophagales</taxon>
        <taxon>Cyclobacteriaceae</taxon>
        <taxon>Algoriphagus</taxon>
    </lineage>
</organism>
<evidence type="ECO:0000256" key="1">
    <source>
        <dbReference type="ARBA" id="ARBA00007074"/>
    </source>
</evidence>
<dbReference type="EMBL" id="FMXE01000008">
    <property type="protein sequence ID" value="SDA62064.1"/>
    <property type="molecule type" value="Genomic_DNA"/>
</dbReference>